<evidence type="ECO:0000259" key="1">
    <source>
        <dbReference type="Pfam" id="PF00085"/>
    </source>
</evidence>
<feature type="domain" description="Thioredoxin" evidence="1">
    <location>
        <begin position="31"/>
        <end position="108"/>
    </location>
</feature>
<name>A0A5N6QCA1_9ROSI</name>
<dbReference type="OrthoDB" id="2121326at2759"/>
<reference evidence="2 3" key="1">
    <citation type="submission" date="2019-06" db="EMBL/GenBank/DDBJ databases">
        <title>A chromosomal-level reference genome of Carpinus fangiana (Coryloideae, Betulaceae).</title>
        <authorList>
            <person name="Yang X."/>
            <person name="Wang Z."/>
            <person name="Zhang L."/>
            <person name="Hao G."/>
            <person name="Liu J."/>
            <person name="Yang Y."/>
        </authorList>
    </citation>
    <scope>NUCLEOTIDE SEQUENCE [LARGE SCALE GENOMIC DNA]</scope>
    <source>
        <strain evidence="2">Cfa_2016G</strain>
        <tissue evidence="2">Leaf</tissue>
    </source>
</reference>
<dbReference type="SUPFAM" id="SSF52833">
    <property type="entry name" value="Thioredoxin-like"/>
    <property type="match status" value="1"/>
</dbReference>
<dbReference type="InterPro" id="IPR036249">
    <property type="entry name" value="Thioredoxin-like_sf"/>
</dbReference>
<dbReference type="Pfam" id="PF00085">
    <property type="entry name" value="Thioredoxin"/>
    <property type="match status" value="1"/>
</dbReference>
<accession>A0A5N6QCA1</accession>
<dbReference type="AlphaFoldDB" id="A0A5N6QCA1"/>
<dbReference type="CDD" id="cd02947">
    <property type="entry name" value="TRX_family"/>
    <property type="match status" value="1"/>
</dbReference>
<dbReference type="PANTHER" id="PTHR10438:SF460">
    <property type="entry name" value="THIOREDOXIN"/>
    <property type="match status" value="1"/>
</dbReference>
<gene>
    <name evidence="2" type="ORF">FH972_001013</name>
</gene>
<dbReference type="InterPro" id="IPR050620">
    <property type="entry name" value="Thioredoxin_H-type-like"/>
</dbReference>
<dbReference type="Gene3D" id="3.40.30.10">
    <property type="entry name" value="Glutaredoxin"/>
    <property type="match status" value="1"/>
</dbReference>
<dbReference type="InterPro" id="IPR013766">
    <property type="entry name" value="Thioredoxin_domain"/>
</dbReference>
<proteinExistence type="predicted"/>
<keyword evidence="3" id="KW-1185">Reference proteome</keyword>
<dbReference type="PANTHER" id="PTHR10438">
    <property type="entry name" value="THIOREDOXIN"/>
    <property type="match status" value="1"/>
</dbReference>
<evidence type="ECO:0000313" key="2">
    <source>
        <dbReference type="EMBL" id="KAE7996279.1"/>
    </source>
</evidence>
<dbReference type="EMBL" id="CM017321">
    <property type="protein sequence ID" value="KAE7996279.1"/>
    <property type="molecule type" value="Genomic_DNA"/>
</dbReference>
<sequence length="115" mass="13395">MKTGDQVIGIHFVGELETQLNAASKTCRLAILYFYKARPCRFISPFYASLAWKYPRVVFLKVDIEEAEAEDVTDEWKIRRAPYFFFLKNGKQVDKVIGIDADELETKVNLHSRLY</sequence>
<evidence type="ECO:0000313" key="3">
    <source>
        <dbReference type="Proteomes" id="UP000327013"/>
    </source>
</evidence>
<dbReference type="Proteomes" id="UP000327013">
    <property type="component" value="Chromosome 1"/>
</dbReference>
<protein>
    <recommendedName>
        <fullName evidence="1">Thioredoxin domain-containing protein</fullName>
    </recommendedName>
</protein>
<organism evidence="2 3">
    <name type="scientific">Carpinus fangiana</name>
    <dbReference type="NCBI Taxonomy" id="176857"/>
    <lineage>
        <taxon>Eukaryota</taxon>
        <taxon>Viridiplantae</taxon>
        <taxon>Streptophyta</taxon>
        <taxon>Embryophyta</taxon>
        <taxon>Tracheophyta</taxon>
        <taxon>Spermatophyta</taxon>
        <taxon>Magnoliopsida</taxon>
        <taxon>eudicotyledons</taxon>
        <taxon>Gunneridae</taxon>
        <taxon>Pentapetalae</taxon>
        <taxon>rosids</taxon>
        <taxon>fabids</taxon>
        <taxon>Fagales</taxon>
        <taxon>Betulaceae</taxon>
        <taxon>Carpinus</taxon>
    </lineage>
</organism>